<organism evidence="1 2">
    <name type="scientific">Niallia alba</name>
    <dbReference type="NCBI Taxonomy" id="2729105"/>
    <lineage>
        <taxon>Bacteria</taxon>
        <taxon>Bacillati</taxon>
        <taxon>Bacillota</taxon>
        <taxon>Bacilli</taxon>
        <taxon>Bacillales</taxon>
        <taxon>Bacillaceae</taxon>
        <taxon>Niallia</taxon>
    </lineage>
</organism>
<comment type="caution">
    <text evidence="1">The sequence shown here is derived from an EMBL/GenBank/DDBJ whole genome shotgun (WGS) entry which is preliminary data.</text>
</comment>
<name>A0A7Y0PMX7_9BACI</name>
<protein>
    <submittedName>
        <fullName evidence="1">Uncharacterized protein</fullName>
    </submittedName>
</protein>
<dbReference type="Proteomes" id="UP000588491">
    <property type="component" value="Unassembled WGS sequence"/>
</dbReference>
<gene>
    <name evidence="1" type="ORF">HHU08_14760</name>
</gene>
<dbReference type="AlphaFoldDB" id="A0A7Y0PMX7"/>
<evidence type="ECO:0000313" key="1">
    <source>
        <dbReference type="EMBL" id="NMO78245.1"/>
    </source>
</evidence>
<dbReference type="EMBL" id="JABBPK010000001">
    <property type="protein sequence ID" value="NMO78245.1"/>
    <property type="molecule type" value="Genomic_DNA"/>
</dbReference>
<sequence>MQYIIEDIHLLKRQRVKKTSILIEENRIELLKEKFHSYQYMRMDGNPYIMTPTTVILENQVKQITSTSQQRNYIEENLIKKGCTTFLFYLEVKRERELPIQLKKMKNQLLNCAIDYVTGVKIPLKLLSPSFVRACKREKLPVLFIEIEEVKALYQVPWGWIKEALFPYNAPLVPIFLMEDEQEKKMAQNIWSRLMRDVKIPSIPHEIKEGIAIAYPDLVKMGIYPFKGNIYQGGEVTYNLFAFDDSIINIEENDLFHYHYDRIQMTIHKGKCIRAGDKVFYRPGYGELLEVKVPSFLTI</sequence>
<accession>A0A7Y0PMX7</accession>
<keyword evidence="2" id="KW-1185">Reference proteome</keyword>
<proteinExistence type="predicted"/>
<dbReference type="RefSeq" id="WP_016203047.1">
    <property type="nucleotide sequence ID" value="NZ_JABBPK010000001.1"/>
</dbReference>
<reference evidence="1 2" key="1">
    <citation type="submission" date="2020-04" db="EMBL/GenBank/DDBJ databases">
        <title>Bacillus sp. UniB3 isolated from commercial digestive syrup.</title>
        <authorList>
            <person name="Thorat V."/>
            <person name="Kirdat K."/>
            <person name="Tiwarekar B."/>
            <person name="Yadav A."/>
        </authorList>
    </citation>
    <scope>NUCLEOTIDE SEQUENCE [LARGE SCALE GENOMIC DNA]</scope>
    <source>
        <strain evidence="1 2">UniB3</strain>
    </source>
</reference>
<evidence type="ECO:0000313" key="2">
    <source>
        <dbReference type="Proteomes" id="UP000588491"/>
    </source>
</evidence>